<keyword evidence="3 5" id="KW-1133">Transmembrane helix</keyword>
<dbReference type="AlphaFoldDB" id="U2YJT8"/>
<evidence type="ECO:0000256" key="2">
    <source>
        <dbReference type="ARBA" id="ARBA00022692"/>
    </source>
</evidence>
<dbReference type="NCBIfam" id="TIGR03097">
    <property type="entry name" value="PEP_O_lig_1"/>
    <property type="match status" value="1"/>
</dbReference>
<dbReference type="OrthoDB" id="9772644at2"/>
<dbReference type="EMBL" id="BASZ01000004">
    <property type="protein sequence ID" value="GAD48730.1"/>
    <property type="molecule type" value="Genomic_DNA"/>
</dbReference>
<feature type="domain" description="DUF5935" evidence="7">
    <location>
        <begin position="1"/>
        <end position="193"/>
    </location>
</feature>
<name>U2YJT8_9SPHN</name>
<evidence type="ECO:0000259" key="6">
    <source>
        <dbReference type="Pfam" id="PF04932"/>
    </source>
</evidence>
<dbReference type="KEGG" id="ntd:EGO55_09580"/>
<comment type="caution">
    <text evidence="8">The sequence shown here is derived from an EMBL/GenBank/DDBJ whole genome shotgun (WGS) entry which is preliminary data.</text>
</comment>
<feature type="domain" description="O-antigen ligase-related" evidence="6">
    <location>
        <begin position="208"/>
        <end position="359"/>
    </location>
</feature>
<accession>U2YJT8</accession>
<dbReference type="Proteomes" id="UP000016568">
    <property type="component" value="Unassembled WGS sequence"/>
</dbReference>
<gene>
    <name evidence="8" type="ORF">NT2_04_01410</name>
</gene>
<dbReference type="InterPro" id="IPR045979">
    <property type="entry name" value="DUF5935"/>
</dbReference>
<feature type="transmembrane region" description="Helical" evidence="5">
    <location>
        <begin position="103"/>
        <end position="121"/>
    </location>
</feature>
<evidence type="ECO:0000313" key="8">
    <source>
        <dbReference type="EMBL" id="GAD48730.1"/>
    </source>
</evidence>
<feature type="transmembrane region" description="Helical" evidence="5">
    <location>
        <begin position="223"/>
        <end position="238"/>
    </location>
</feature>
<dbReference type="Pfam" id="PF19358">
    <property type="entry name" value="DUF5935"/>
    <property type="match status" value="1"/>
</dbReference>
<feature type="transmembrane region" description="Helical" evidence="5">
    <location>
        <begin position="166"/>
        <end position="189"/>
    </location>
</feature>
<proteinExistence type="predicted"/>
<dbReference type="GO" id="GO:0016020">
    <property type="term" value="C:membrane"/>
    <property type="evidence" value="ECO:0007669"/>
    <property type="project" value="UniProtKB-SubCell"/>
</dbReference>
<feature type="transmembrane region" description="Helical" evidence="5">
    <location>
        <begin position="76"/>
        <end position="97"/>
    </location>
</feature>
<feature type="transmembrane region" description="Helical" evidence="5">
    <location>
        <begin position="351"/>
        <end position="369"/>
    </location>
</feature>
<evidence type="ECO:0000256" key="3">
    <source>
        <dbReference type="ARBA" id="ARBA00022989"/>
    </source>
</evidence>
<keyword evidence="4 5" id="KW-0472">Membrane</keyword>
<feature type="transmembrane region" description="Helical" evidence="5">
    <location>
        <begin position="128"/>
        <end position="146"/>
    </location>
</feature>
<keyword evidence="9" id="KW-1185">Reference proteome</keyword>
<feature type="transmembrane region" description="Helical" evidence="5">
    <location>
        <begin position="43"/>
        <end position="64"/>
    </location>
</feature>
<protein>
    <submittedName>
        <fullName evidence="8">O-antigen polymerase family protein</fullName>
    </submittedName>
</protein>
<sequence length="459" mass="50701">MLELVLLSFVAGLLLLGLRNPFIWVLTYIYVDLIGPQKIGWAILPKIPFSLIAFGAAFAGWLVFDRKADVRFSFRQFLLLLLLAYCGLTTVMAEFPVDAAEKWAWVWKVLVFAIFLPLTLTSRLRIEAVALFLVLAIGTVVIDGGIKTALGGGGYGHLRFFVNEDSGIYESSTLATAAIAIIPLVLWLARFGTVFPPDWRVRLFAGALVFACLLIPVGTEARTGLLCIGVLAVLLLRSTRRRFLYMGLAGAVAMMAVPFLPQSFTERMDTIKDHKGDQSASTRIAVWQWTLEYVKDRPTGGGFNAYLGNSLDFQTTSTVSDGSTTVVETQTVTDQGRAYHSGYFEMLGEQGWPGLGLWLLFHLIGIVQMERIRRRFAKGTTADERWFGQLANALQQSHLIYMVGALFAGIAYQSFIYMIAALEIALVFAVRRWGAARIARPGQSVRPADLPLPAEGERA</sequence>
<feature type="transmembrane region" description="Helical" evidence="5">
    <location>
        <begin position="201"/>
        <end position="217"/>
    </location>
</feature>
<dbReference type="PANTHER" id="PTHR37422:SF13">
    <property type="entry name" value="LIPOPOLYSACCHARIDE BIOSYNTHESIS PROTEIN PA4999-RELATED"/>
    <property type="match status" value="1"/>
</dbReference>
<evidence type="ECO:0000256" key="1">
    <source>
        <dbReference type="ARBA" id="ARBA00004141"/>
    </source>
</evidence>
<evidence type="ECO:0000313" key="9">
    <source>
        <dbReference type="Proteomes" id="UP000016568"/>
    </source>
</evidence>
<dbReference type="InterPro" id="IPR051533">
    <property type="entry name" value="WaaL-like"/>
</dbReference>
<keyword evidence="2 5" id="KW-0812">Transmembrane</keyword>
<evidence type="ECO:0000259" key="7">
    <source>
        <dbReference type="Pfam" id="PF19358"/>
    </source>
</evidence>
<dbReference type="InterPro" id="IPR007016">
    <property type="entry name" value="O-antigen_ligase-rel_domated"/>
</dbReference>
<feature type="transmembrane region" description="Helical" evidence="5">
    <location>
        <begin position="243"/>
        <end position="260"/>
    </location>
</feature>
<reference evidence="8 9" key="1">
    <citation type="submission" date="2013-09" db="EMBL/GenBank/DDBJ databases">
        <title>Whole genome shotgun sequence of Novosphingobium tardaugens NBRC 16725.</title>
        <authorList>
            <person name="Isaki S."/>
            <person name="Hosoyama A."/>
            <person name="Tsuchikane K."/>
            <person name="Katsumata H."/>
            <person name="Ando Y."/>
            <person name="Yamazaki S."/>
            <person name="Fujita N."/>
        </authorList>
    </citation>
    <scope>NUCLEOTIDE SEQUENCE [LARGE SCALE GENOMIC DNA]</scope>
    <source>
        <strain evidence="8 9">NBRC 16725</strain>
    </source>
</reference>
<dbReference type="eggNOG" id="COG3307">
    <property type="taxonomic scope" value="Bacteria"/>
</dbReference>
<dbReference type="Pfam" id="PF04932">
    <property type="entry name" value="Wzy_C"/>
    <property type="match status" value="1"/>
</dbReference>
<dbReference type="RefSeq" id="WP_021689637.1">
    <property type="nucleotide sequence ID" value="NZ_BASZ01000004.1"/>
</dbReference>
<evidence type="ECO:0000256" key="5">
    <source>
        <dbReference type="SAM" id="Phobius"/>
    </source>
</evidence>
<organism evidence="8 9">
    <name type="scientific">Caenibius tardaugens NBRC 16725</name>
    <dbReference type="NCBI Taxonomy" id="1219035"/>
    <lineage>
        <taxon>Bacteria</taxon>
        <taxon>Pseudomonadati</taxon>
        <taxon>Pseudomonadota</taxon>
        <taxon>Alphaproteobacteria</taxon>
        <taxon>Sphingomonadales</taxon>
        <taxon>Erythrobacteraceae</taxon>
        <taxon>Caenibius</taxon>
    </lineage>
</organism>
<dbReference type="InterPro" id="IPR017528">
    <property type="entry name" value="CHP03097O-antigen_lig-rel"/>
</dbReference>
<comment type="subcellular location">
    <subcellularLocation>
        <location evidence="1">Membrane</location>
        <topology evidence="1">Multi-pass membrane protein</topology>
    </subcellularLocation>
</comment>
<dbReference type="PANTHER" id="PTHR37422">
    <property type="entry name" value="TEICHURONIC ACID BIOSYNTHESIS PROTEIN TUAE"/>
    <property type="match status" value="1"/>
</dbReference>
<evidence type="ECO:0000256" key="4">
    <source>
        <dbReference type="ARBA" id="ARBA00023136"/>
    </source>
</evidence>